<dbReference type="GO" id="GO:0030026">
    <property type="term" value="P:intracellular manganese ion homeostasis"/>
    <property type="evidence" value="ECO:0007669"/>
    <property type="project" value="TreeGrafter"/>
</dbReference>
<keyword evidence="2 6" id="KW-0812">Transmembrane</keyword>
<gene>
    <name evidence="10" type="ORF">CHLNCDRAFT_137839</name>
</gene>
<feature type="compositionally biased region" description="Low complexity" evidence="7">
    <location>
        <begin position="427"/>
        <end position="439"/>
    </location>
</feature>
<evidence type="ECO:0000313" key="10">
    <source>
        <dbReference type="EMBL" id="EFN59369.1"/>
    </source>
</evidence>
<keyword evidence="5 6" id="KW-0472">Membrane</keyword>
<dbReference type="GeneID" id="17358530"/>
<evidence type="ECO:0000256" key="5">
    <source>
        <dbReference type="ARBA" id="ARBA00023136"/>
    </source>
</evidence>
<dbReference type="Pfam" id="PF01595">
    <property type="entry name" value="CNNM"/>
    <property type="match status" value="1"/>
</dbReference>
<dbReference type="InterPro" id="IPR045095">
    <property type="entry name" value="ACDP"/>
</dbReference>
<comment type="subcellular location">
    <subcellularLocation>
        <location evidence="1">Membrane</location>
        <topology evidence="1">Multi-pass membrane protein</topology>
    </subcellularLocation>
</comment>
<feature type="region of interest" description="Disordered" evidence="7">
    <location>
        <begin position="391"/>
        <end position="471"/>
    </location>
</feature>
<dbReference type="Gene3D" id="3.10.580.10">
    <property type="entry name" value="CBS-domain"/>
    <property type="match status" value="1"/>
</dbReference>
<dbReference type="SUPFAM" id="SSF54631">
    <property type="entry name" value="CBS-domain pair"/>
    <property type="match status" value="1"/>
</dbReference>
<dbReference type="CDD" id="cd04590">
    <property type="entry name" value="CBS_pair_CorC_HlyC_assoc"/>
    <property type="match status" value="1"/>
</dbReference>
<dbReference type="GO" id="GO:0016020">
    <property type="term" value="C:membrane"/>
    <property type="evidence" value="ECO:0007669"/>
    <property type="project" value="UniProtKB-SubCell"/>
</dbReference>
<reference evidence="10 11" key="1">
    <citation type="journal article" date="2010" name="Plant Cell">
        <title>The Chlorella variabilis NC64A genome reveals adaptation to photosymbiosis, coevolution with viruses, and cryptic sex.</title>
        <authorList>
            <person name="Blanc G."/>
            <person name="Duncan G."/>
            <person name="Agarkova I."/>
            <person name="Borodovsky M."/>
            <person name="Gurnon J."/>
            <person name="Kuo A."/>
            <person name="Lindquist E."/>
            <person name="Lucas S."/>
            <person name="Pangilinan J."/>
            <person name="Polle J."/>
            <person name="Salamov A."/>
            <person name="Terry A."/>
            <person name="Yamada T."/>
            <person name="Dunigan D.D."/>
            <person name="Grigoriev I.V."/>
            <person name="Claverie J.M."/>
            <person name="Van Etten J.L."/>
        </authorList>
    </citation>
    <scope>NUCLEOTIDE SEQUENCE [LARGE SCALE GENOMIC DNA]</scope>
    <source>
        <strain evidence="10 11">NC64A</strain>
    </source>
</reference>
<evidence type="ECO:0000259" key="9">
    <source>
        <dbReference type="PROSITE" id="PS51846"/>
    </source>
</evidence>
<dbReference type="STRING" id="554065.E1Z4M0"/>
<dbReference type="Proteomes" id="UP000008141">
    <property type="component" value="Unassembled WGS sequence"/>
</dbReference>
<feature type="transmembrane region" description="Helical" evidence="8">
    <location>
        <begin position="156"/>
        <end position="176"/>
    </location>
</feature>
<dbReference type="RefSeq" id="XP_005851471.1">
    <property type="nucleotide sequence ID" value="XM_005851409.1"/>
</dbReference>
<protein>
    <recommendedName>
        <fullName evidence="9">CNNM transmembrane domain-containing protein</fullName>
    </recommendedName>
</protein>
<feature type="transmembrane region" description="Helical" evidence="8">
    <location>
        <begin position="100"/>
        <end position="120"/>
    </location>
</feature>
<evidence type="ECO:0000256" key="1">
    <source>
        <dbReference type="ARBA" id="ARBA00004141"/>
    </source>
</evidence>
<evidence type="ECO:0000256" key="7">
    <source>
        <dbReference type="SAM" id="MobiDB-lite"/>
    </source>
</evidence>
<evidence type="ECO:0000256" key="3">
    <source>
        <dbReference type="ARBA" id="ARBA00022737"/>
    </source>
</evidence>
<evidence type="ECO:0000313" key="11">
    <source>
        <dbReference type="Proteomes" id="UP000008141"/>
    </source>
</evidence>
<dbReference type="PROSITE" id="PS51846">
    <property type="entry name" value="CNNM"/>
    <property type="match status" value="1"/>
</dbReference>
<dbReference type="OrthoDB" id="5353557at2759"/>
<evidence type="ECO:0000256" key="6">
    <source>
        <dbReference type="PROSITE-ProRule" id="PRU01193"/>
    </source>
</evidence>
<evidence type="ECO:0000256" key="2">
    <source>
        <dbReference type="ARBA" id="ARBA00022692"/>
    </source>
</evidence>
<feature type="transmembrane region" description="Helical" evidence="8">
    <location>
        <begin position="40"/>
        <end position="68"/>
    </location>
</feature>
<keyword evidence="11" id="KW-1185">Reference proteome</keyword>
<dbReference type="InterPro" id="IPR046342">
    <property type="entry name" value="CBS_dom_sf"/>
</dbReference>
<dbReference type="PANTHER" id="PTHR12064">
    <property type="entry name" value="METAL TRANSPORTER CNNM"/>
    <property type="match status" value="1"/>
</dbReference>
<evidence type="ECO:0000256" key="8">
    <source>
        <dbReference type="SAM" id="Phobius"/>
    </source>
</evidence>
<dbReference type="InterPro" id="IPR044751">
    <property type="entry name" value="Ion_transp-like_CBS"/>
</dbReference>
<dbReference type="GO" id="GO:0005737">
    <property type="term" value="C:cytoplasm"/>
    <property type="evidence" value="ECO:0007669"/>
    <property type="project" value="TreeGrafter"/>
</dbReference>
<feature type="compositionally biased region" description="Acidic residues" evidence="7">
    <location>
        <begin position="396"/>
        <end position="409"/>
    </location>
</feature>
<evidence type="ECO:0000256" key="4">
    <source>
        <dbReference type="ARBA" id="ARBA00022989"/>
    </source>
</evidence>
<dbReference type="EMBL" id="GL433836">
    <property type="protein sequence ID" value="EFN59369.1"/>
    <property type="molecule type" value="Genomic_DNA"/>
</dbReference>
<name>E1Z4M0_CHLVA</name>
<sequence length="663" mass="70170">MVPLTHRLLLIGSVQAQSWLRHRGQAGSPAPLAEDDDEEMFVTYLLLSFFLVAMAGLMSGLTLGLMSLDQVDIEILHRSGTERQKRLAQRIRPMLKRPHVLLVTLLVCNAIAAEALPLVLDRLADPVTAVIVSVTVVLLFGEIIPQAACSRYGLQIGAYSAPFVRLLMMLTAPISYPIGWVLDQVLGHRHTALFRRAELKALMDIHREGQEFGGHLSAGKHTRQHGRTAARLAGCQVPATPRHPPAVCHRRSAYEVSIIKGALDMTHKTARDAMTPIDMVFMLPADDVLDEATLTAIMASGHSRIPVHRPGDRRAILGIMLVKELLLVDRSQGKTVGRQKVRSIPSVRADTPLYDMLKLFEIGRSHMAVLMQLKKKAAERRKQESEAELMHNIDSMSDDPSLESADEEQGLLSPRPTAQPEDFIFDSAGSGAVSPVPSGGARGATRTLRLPPSGRGGGQPPSAGASANNSTHGGLLYKQGSVGAALVAEALRQEVALQLAAAAAAAAGGGVSRPSRSRSRSPLPTRGASRHSLSSPERAVLWPPGSATVAPAGHVQPGSGGGGGGGGSASGQQPLDVPPPLFPGLRRTRSELANSSGASTPRLVVPLPPPPARRSTNLSQRVQEQMDLLEPLLITSRRASGASSGVLSLEGEASGGATAGSEG</sequence>
<organism evidence="11">
    <name type="scientific">Chlorella variabilis</name>
    <name type="common">Green alga</name>
    <dbReference type="NCBI Taxonomy" id="554065"/>
    <lineage>
        <taxon>Eukaryota</taxon>
        <taxon>Viridiplantae</taxon>
        <taxon>Chlorophyta</taxon>
        <taxon>core chlorophytes</taxon>
        <taxon>Trebouxiophyceae</taxon>
        <taxon>Chlorellales</taxon>
        <taxon>Chlorellaceae</taxon>
        <taxon>Chlorella clade</taxon>
        <taxon>Chlorella</taxon>
    </lineage>
</organism>
<feature type="region of interest" description="Disordered" evidence="7">
    <location>
        <begin position="639"/>
        <end position="663"/>
    </location>
</feature>
<dbReference type="InterPro" id="IPR002550">
    <property type="entry name" value="CNNM"/>
</dbReference>
<keyword evidence="4 6" id="KW-1133">Transmembrane helix</keyword>
<dbReference type="PANTHER" id="PTHR12064:SF97">
    <property type="entry name" value="METAL TRANSPORTER CNNM-5"/>
    <property type="match status" value="1"/>
</dbReference>
<feature type="region of interest" description="Disordered" evidence="7">
    <location>
        <begin position="506"/>
        <end position="620"/>
    </location>
</feature>
<keyword evidence="3" id="KW-0677">Repeat</keyword>
<feature type="compositionally biased region" description="Gly residues" evidence="7">
    <location>
        <begin position="558"/>
        <end position="569"/>
    </location>
</feature>
<dbReference type="KEGG" id="cvr:CHLNCDRAFT_137839"/>
<feature type="transmembrane region" description="Helical" evidence="8">
    <location>
        <begin position="126"/>
        <end position="144"/>
    </location>
</feature>
<dbReference type="FunCoup" id="E1Z4M0">
    <property type="interactions" value="1206"/>
</dbReference>
<feature type="domain" description="CNNM transmembrane" evidence="9">
    <location>
        <begin position="37"/>
        <end position="216"/>
    </location>
</feature>
<feature type="compositionally biased region" description="Gly residues" evidence="7">
    <location>
        <begin position="653"/>
        <end position="663"/>
    </location>
</feature>
<dbReference type="GO" id="GO:0010960">
    <property type="term" value="P:magnesium ion homeostasis"/>
    <property type="evidence" value="ECO:0007669"/>
    <property type="project" value="InterPro"/>
</dbReference>
<dbReference type="eggNOG" id="KOG2118">
    <property type="taxonomic scope" value="Eukaryota"/>
</dbReference>
<dbReference type="AlphaFoldDB" id="E1Z4M0"/>
<proteinExistence type="predicted"/>
<dbReference type="InParanoid" id="E1Z4M0"/>
<accession>E1Z4M0</accession>